<comment type="cofactor">
    <cofactor evidence="2">
        <name>Mn(2+)</name>
        <dbReference type="ChEBI" id="CHEBI:29035"/>
    </cofactor>
</comment>
<keyword evidence="8" id="KW-0479">Metal-binding</keyword>
<evidence type="ECO:0000256" key="5">
    <source>
        <dbReference type="ARBA" id="ARBA00001954"/>
    </source>
</evidence>
<name>A0ABS0LLG5_9LACT</name>
<dbReference type="Pfam" id="PF00834">
    <property type="entry name" value="Ribul_P_3_epim"/>
    <property type="match status" value="1"/>
</dbReference>
<evidence type="ECO:0000256" key="2">
    <source>
        <dbReference type="ARBA" id="ARBA00001936"/>
    </source>
</evidence>
<keyword evidence="11" id="KW-0119">Carbohydrate metabolism</keyword>
<reference evidence="12 13" key="1">
    <citation type="submission" date="2020-07" db="EMBL/GenBank/DDBJ databases">
        <title>Facklamia lactis sp. nov., isolated from raw milk.</title>
        <authorList>
            <person name="Doll E.V."/>
            <person name="Huptas C."/>
            <person name="Staib L."/>
            <person name="Wenning M."/>
            <person name="Scherer S."/>
        </authorList>
    </citation>
    <scope>NUCLEOTIDE SEQUENCE [LARGE SCALE GENOMIC DNA]</scope>
    <source>
        <strain evidence="12 13">DSM 104272</strain>
    </source>
</reference>
<comment type="caution">
    <text evidence="12">The sequence shown here is derived from an EMBL/GenBank/DDBJ whole genome shotgun (WGS) entry which is preliminary data.</text>
</comment>
<gene>
    <name evidence="12" type="primary">rpe</name>
    <name evidence="12" type="ORF">HYQ42_08760</name>
</gene>
<evidence type="ECO:0000256" key="9">
    <source>
        <dbReference type="ARBA" id="ARBA00023235"/>
    </source>
</evidence>
<dbReference type="InterPro" id="IPR011060">
    <property type="entry name" value="RibuloseP-bd_barrel"/>
</dbReference>
<dbReference type="EC" id="5.1.3.1" evidence="7 10"/>
<comment type="similarity">
    <text evidence="6 11">Belongs to the ribulose-phosphate 3-epimerase family.</text>
</comment>
<proteinExistence type="inferred from homology"/>
<dbReference type="GO" id="GO:0004750">
    <property type="term" value="F:D-ribulose-phosphate 3-epimerase activity"/>
    <property type="evidence" value="ECO:0007669"/>
    <property type="project" value="UniProtKB-EC"/>
</dbReference>
<accession>A0ABS0LLG5</accession>
<dbReference type="PANTHER" id="PTHR11749">
    <property type="entry name" value="RIBULOSE-5-PHOSPHATE-3-EPIMERASE"/>
    <property type="match status" value="1"/>
</dbReference>
<dbReference type="InterPro" id="IPR026019">
    <property type="entry name" value="Ribul_P_3_epim"/>
</dbReference>
<evidence type="ECO:0000256" key="4">
    <source>
        <dbReference type="ARBA" id="ARBA00001947"/>
    </source>
</evidence>
<organism evidence="12 13">
    <name type="scientific">Ruoffia tabacinasalis</name>
    <dbReference type="NCBI Taxonomy" id="87458"/>
    <lineage>
        <taxon>Bacteria</taxon>
        <taxon>Bacillati</taxon>
        <taxon>Bacillota</taxon>
        <taxon>Bacilli</taxon>
        <taxon>Lactobacillales</taxon>
        <taxon>Aerococcaceae</taxon>
        <taxon>Ruoffia</taxon>
    </lineage>
</organism>
<sequence length="222" mass="24378">MLKIAPSLMCTDLGNVEKDIKELDEAGIDLYHIDIMDGTFVPNFTLGPDFVKTVRELTDKPLDIHIMAEKPERFIDLFHQAGSDMIAIHAETTNNLQGTLTKIQDLGMKAGVAINPSTPLDVLDYVYNVIDYVVIMTVNPGFAGQTFIPEMYDKIANLKAEITNRNLNIEIMVDGNIGKDTIPKSKEKGATIFVGGTSSVYKSGLSLTENVKNTRNLLNGGE</sequence>
<dbReference type="NCBIfam" id="NF004076">
    <property type="entry name" value="PRK05581.1-4"/>
    <property type="match status" value="1"/>
</dbReference>
<evidence type="ECO:0000313" key="13">
    <source>
        <dbReference type="Proteomes" id="UP000823401"/>
    </source>
</evidence>
<evidence type="ECO:0000256" key="1">
    <source>
        <dbReference type="ARBA" id="ARBA00001782"/>
    </source>
</evidence>
<evidence type="ECO:0000256" key="10">
    <source>
        <dbReference type="NCBIfam" id="TIGR01163"/>
    </source>
</evidence>
<dbReference type="PROSITE" id="PS01086">
    <property type="entry name" value="RIBUL_P_3_EPIMER_2"/>
    <property type="match status" value="1"/>
</dbReference>
<evidence type="ECO:0000256" key="3">
    <source>
        <dbReference type="ARBA" id="ARBA00001941"/>
    </source>
</evidence>
<comment type="cofactor">
    <cofactor evidence="5">
        <name>Fe(2+)</name>
        <dbReference type="ChEBI" id="CHEBI:29033"/>
    </cofactor>
</comment>
<keyword evidence="13" id="KW-1185">Reference proteome</keyword>
<comment type="cofactor">
    <cofactor evidence="3">
        <name>Co(2+)</name>
        <dbReference type="ChEBI" id="CHEBI:48828"/>
    </cofactor>
</comment>
<dbReference type="Proteomes" id="UP000823401">
    <property type="component" value="Unassembled WGS sequence"/>
</dbReference>
<evidence type="ECO:0000256" key="6">
    <source>
        <dbReference type="ARBA" id="ARBA00009541"/>
    </source>
</evidence>
<comment type="cofactor">
    <cofactor evidence="4">
        <name>Zn(2+)</name>
        <dbReference type="ChEBI" id="CHEBI:29105"/>
    </cofactor>
</comment>
<dbReference type="Gene3D" id="3.20.20.70">
    <property type="entry name" value="Aldolase class I"/>
    <property type="match status" value="1"/>
</dbReference>
<comment type="catalytic activity">
    <reaction evidence="1 11">
        <text>D-ribulose 5-phosphate = D-xylulose 5-phosphate</text>
        <dbReference type="Rhea" id="RHEA:13677"/>
        <dbReference type="ChEBI" id="CHEBI:57737"/>
        <dbReference type="ChEBI" id="CHEBI:58121"/>
        <dbReference type="EC" id="5.1.3.1"/>
    </reaction>
</comment>
<protein>
    <recommendedName>
        <fullName evidence="7 10">Ribulose-phosphate 3-epimerase</fullName>
        <ecNumber evidence="7 10">5.1.3.1</ecNumber>
    </recommendedName>
</protein>
<evidence type="ECO:0000256" key="7">
    <source>
        <dbReference type="ARBA" id="ARBA00013188"/>
    </source>
</evidence>
<dbReference type="NCBIfam" id="TIGR01163">
    <property type="entry name" value="rpe"/>
    <property type="match status" value="1"/>
</dbReference>
<evidence type="ECO:0000256" key="11">
    <source>
        <dbReference type="PIRNR" id="PIRNR001461"/>
    </source>
</evidence>
<dbReference type="SUPFAM" id="SSF51366">
    <property type="entry name" value="Ribulose-phoshate binding barrel"/>
    <property type="match status" value="1"/>
</dbReference>
<dbReference type="CDD" id="cd00429">
    <property type="entry name" value="RPE"/>
    <property type="match status" value="1"/>
</dbReference>
<dbReference type="EMBL" id="JACCEL010000022">
    <property type="protein sequence ID" value="MBG9978882.1"/>
    <property type="molecule type" value="Genomic_DNA"/>
</dbReference>
<evidence type="ECO:0000313" key="12">
    <source>
        <dbReference type="EMBL" id="MBG9978882.1"/>
    </source>
</evidence>
<keyword evidence="9 11" id="KW-0413">Isomerase</keyword>
<evidence type="ECO:0000256" key="8">
    <source>
        <dbReference type="ARBA" id="ARBA00022723"/>
    </source>
</evidence>
<dbReference type="InterPro" id="IPR013785">
    <property type="entry name" value="Aldolase_TIM"/>
</dbReference>
<dbReference type="PIRSF" id="PIRSF001461">
    <property type="entry name" value="RPE"/>
    <property type="match status" value="1"/>
</dbReference>
<dbReference type="RefSeq" id="WP_197104933.1">
    <property type="nucleotide sequence ID" value="NZ_JACCEL010000022.1"/>
</dbReference>
<dbReference type="InterPro" id="IPR000056">
    <property type="entry name" value="Ribul_P_3_epim-like"/>
</dbReference>